<feature type="transmembrane region" description="Helical" evidence="6">
    <location>
        <begin position="415"/>
        <end position="434"/>
    </location>
</feature>
<dbReference type="RefSeq" id="WP_101539855.1">
    <property type="nucleotide sequence ID" value="NZ_PKGS01000002.1"/>
</dbReference>
<dbReference type="PANTHER" id="PTHR42948:SF1">
    <property type="entry name" value="TRANSPORTER"/>
    <property type="match status" value="1"/>
</dbReference>
<gene>
    <name evidence="7" type="ORF">CYJ34_02940</name>
</gene>
<feature type="transmembrane region" description="Helical" evidence="6">
    <location>
        <begin position="367"/>
        <end position="388"/>
    </location>
</feature>
<proteinExistence type="predicted"/>
<dbReference type="EMBL" id="PKGS01000002">
    <property type="protein sequence ID" value="PKZ16756.1"/>
    <property type="molecule type" value="Genomic_DNA"/>
</dbReference>
<feature type="transmembrane region" description="Helical" evidence="6">
    <location>
        <begin position="34"/>
        <end position="55"/>
    </location>
</feature>
<feature type="transmembrane region" description="Helical" evidence="6">
    <location>
        <begin position="213"/>
        <end position="238"/>
    </location>
</feature>
<evidence type="ECO:0000313" key="7">
    <source>
        <dbReference type="EMBL" id="PKZ16756.1"/>
    </source>
</evidence>
<keyword evidence="8" id="KW-1185">Reference proteome</keyword>
<dbReference type="InterPro" id="IPR037272">
    <property type="entry name" value="SNS_sf"/>
</dbReference>
<keyword evidence="2" id="KW-0813">Transport</keyword>
<keyword evidence="5 6" id="KW-0472">Membrane</keyword>
<dbReference type="PANTHER" id="PTHR42948">
    <property type="entry name" value="TRANSPORTER"/>
    <property type="match status" value="1"/>
</dbReference>
<reference evidence="7 8" key="1">
    <citation type="submission" date="2017-12" db="EMBL/GenBank/DDBJ databases">
        <title>Phylogenetic diversity of female urinary microbiome.</title>
        <authorList>
            <person name="Thomas-White K."/>
            <person name="Wolfe A.J."/>
        </authorList>
    </citation>
    <scope>NUCLEOTIDE SEQUENCE [LARGE SCALE GENOMIC DNA]</scope>
    <source>
        <strain evidence="7 8">UMB0119</strain>
    </source>
</reference>
<evidence type="ECO:0000256" key="3">
    <source>
        <dbReference type="ARBA" id="ARBA00022692"/>
    </source>
</evidence>
<evidence type="ECO:0000256" key="1">
    <source>
        <dbReference type="ARBA" id="ARBA00004141"/>
    </source>
</evidence>
<sequence>MDNEFSSKVGVVLSAVGSAVGMANIWGFPYKFQAGGLVFLIFYILFAILFSYVGLSSEFAIGRMAQTGTLGAYEYAFNNGKANKKVGRNIGYIPLIGTFLIAVGYCVIVAYVLKGFFDSLTGDIFTMDASIWFDSFANYKYSVIIFHLIAIILTIITCLGGASSIERSNKIMMPVFFILFVILAIKVATLPKASTGYANMFKYDPSTLNLDTIIAAMGQAFFSLSITGSGMIVVGSYISKKEDIVSSSIHTGFFDTLSGVISSLVIIPAISVFNMQQVGGPSLLFVSLPTVLNNIKFGRIFAIFLYFAVICAGVSSLQNMFEVIAESITNRYKNLSRKTVFIVLGTIVFLLGINLETIDAFGPYMDIVSIYIIPIGASIGAITWFYVLKKDKLLDEINQSSKNNYSDKWYKMGKYLYVPLAIVLTLLALIFKMSF</sequence>
<dbReference type="CDD" id="cd10336">
    <property type="entry name" value="SLC6sbd_Tyt1-Like"/>
    <property type="match status" value="1"/>
</dbReference>
<feature type="transmembrane region" description="Helical" evidence="6">
    <location>
        <begin position="90"/>
        <end position="113"/>
    </location>
</feature>
<dbReference type="GO" id="GO:0016020">
    <property type="term" value="C:membrane"/>
    <property type="evidence" value="ECO:0007669"/>
    <property type="project" value="UniProtKB-SubCell"/>
</dbReference>
<organism evidence="7 8">
    <name type="scientific">Anaerococcus octavius</name>
    <dbReference type="NCBI Taxonomy" id="54007"/>
    <lineage>
        <taxon>Bacteria</taxon>
        <taxon>Bacillati</taxon>
        <taxon>Bacillota</taxon>
        <taxon>Tissierellia</taxon>
        <taxon>Tissierellales</taxon>
        <taxon>Peptoniphilaceae</taxon>
        <taxon>Anaerococcus</taxon>
    </lineage>
</organism>
<evidence type="ECO:0000256" key="4">
    <source>
        <dbReference type="ARBA" id="ARBA00022989"/>
    </source>
</evidence>
<evidence type="ECO:0000313" key="8">
    <source>
        <dbReference type="Proteomes" id="UP000234335"/>
    </source>
</evidence>
<keyword evidence="4 6" id="KW-1133">Transmembrane helix</keyword>
<dbReference type="InterPro" id="IPR047218">
    <property type="entry name" value="YocR/YhdH-like"/>
</dbReference>
<keyword evidence="3 6" id="KW-0812">Transmembrane</keyword>
<dbReference type="SUPFAM" id="SSF161070">
    <property type="entry name" value="SNF-like"/>
    <property type="match status" value="1"/>
</dbReference>
<dbReference type="NCBIfam" id="NF037979">
    <property type="entry name" value="Na_transp"/>
    <property type="match status" value="1"/>
</dbReference>
<dbReference type="Proteomes" id="UP000234335">
    <property type="component" value="Unassembled WGS sequence"/>
</dbReference>
<dbReference type="PROSITE" id="PS50267">
    <property type="entry name" value="NA_NEUROTRAN_SYMP_3"/>
    <property type="match status" value="1"/>
</dbReference>
<evidence type="ECO:0000256" key="2">
    <source>
        <dbReference type="ARBA" id="ARBA00022448"/>
    </source>
</evidence>
<comment type="caution">
    <text evidence="7">The sequence shown here is derived from an EMBL/GenBank/DDBJ whole genome shotgun (WGS) entry which is preliminary data.</text>
</comment>
<evidence type="ECO:0000256" key="5">
    <source>
        <dbReference type="ARBA" id="ARBA00023136"/>
    </source>
</evidence>
<feature type="transmembrane region" description="Helical" evidence="6">
    <location>
        <begin position="338"/>
        <end position="355"/>
    </location>
</feature>
<comment type="subcellular location">
    <subcellularLocation>
        <location evidence="1">Membrane</location>
        <topology evidence="1">Multi-pass membrane protein</topology>
    </subcellularLocation>
</comment>
<feature type="transmembrane region" description="Helical" evidence="6">
    <location>
        <begin position="141"/>
        <end position="162"/>
    </location>
</feature>
<feature type="transmembrane region" description="Helical" evidence="6">
    <location>
        <begin position="9"/>
        <end position="28"/>
    </location>
</feature>
<dbReference type="Pfam" id="PF00209">
    <property type="entry name" value="SNF"/>
    <property type="match status" value="2"/>
</dbReference>
<feature type="transmembrane region" description="Helical" evidence="6">
    <location>
        <begin position="259"/>
        <end position="277"/>
    </location>
</feature>
<feature type="transmembrane region" description="Helical" evidence="6">
    <location>
        <begin position="297"/>
        <end position="317"/>
    </location>
</feature>
<accession>A0A2I1M9F9</accession>
<dbReference type="InterPro" id="IPR000175">
    <property type="entry name" value="Na/ntran_symport"/>
</dbReference>
<name>A0A2I1M9F9_9FIRM</name>
<dbReference type="AlphaFoldDB" id="A0A2I1M9F9"/>
<evidence type="ECO:0000256" key="6">
    <source>
        <dbReference type="SAM" id="Phobius"/>
    </source>
</evidence>
<feature type="transmembrane region" description="Helical" evidence="6">
    <location>
        <begin position="174"/>
        <end position="193"/>
    </location>
</feature>
<protein>
    <submittedName>
        <fullName evidence="7">Sodium-dependent transporter</fullName>
    </submittedName>
</protein>